<dbReference type="InterPro" id="IPR025147">
    <property type="entry name" value="Packaging_FI"/>
</dbReference>
<protein>
    <recommendedName>
        <fullName evidence="3">DNA-packaging protein FI</fullName>
    </recommendedName>
</protein>
<comment type="caution">
    <text evidence="2">The sequence shown here is derived from an EMBL/GenBank/DDBJ whole genome shotgun (WGS) entry which is preliminary data.</text>
</comment>
<proteinExistence type="predicted"/>
<dbReference type="EMBL" id="AAGWQQ010000066">
    <property type="protein sequence ID" value="EBS7984240.1"/>
    <property type="molecule type" value="Genomic_DNA"/>
</dbReference>
<dbReference type="Pfam" id="PF14000">
    <property type="entry name" value="Packaging_FI"/>
    <property type="match status" value="1"/>
</dbReference>
<accession>A0A5V0YG37</accession>
<organism evidence="2">
    <name type="scientific">Salmonella enterica</name>
    <name type="common">Salmonella choleraesuis</name>
    <dbReference type="NCBI Taxonomy" id="28901"/>
    <lineage>
        <taxon>Bacteria</taxon>
        <taxon>Pseudomonadati</taxon>
        <taxon>Pseudomonadota</taxon>
        <taxon>Gammaproteobacteria</taxon>
        <taxon>Enterobacterales</taxon>
        <taxon>Enterobacteriaceae</taxon>
        <taxon>Salmonella</taxon>
    </lineage>
</organism>
<feature type="region of interest" description="Disordered" evidence="1">
    <location>
        <begin position="37"/>
        <end position="68"/>
    </location>
</feature>
<gene>
    <name evidence="2" type="ORF">CEJ09_20785</name>
</gene>
<reference evidence="2" key="1">
    <citation type="submission" date="2018-07" db="EMBL/GenBank/DDBJ databases">
        <authorList>
            <consortium name="PulseNet: The National Subtyping Network for Foodborne Disease Surveillance"/>
            <person name="Tarr C.L."/>
            <person name="Trees E."/>
            <person name="Katz L.S."/>
            <person name="Carleton-Romer H.A."/>
            <person name="Stroika S."/>
            <person name="Kucerova Z."/>
            <person name="Roache K.F."/>
            <person name="Sabol A.L."/>
            <person name="Besser J."/>
            <person name="Gerner-Smidt P."/>
        </authorList>
    </citation>
    <scope>NUCLEOTIDE SEQUENCE</scope>
    <source>
        <strain evidence="2">PNUSAS015592</strain>
    </source>
</reference>
<name>A0A5V0YG37_SALER</name>
<dbReference type="AlphaFoldDB" id="A0A5V0YG37"/>
<evidence type="ECO:0000256" key="1">
    <source>
        <dbReference type="SAM" id="MobiDB-lite"/>
    </source>
</evidence>
<feature type="compositionally biased region" description="Acidic residues" evidence="1">
    <location>
        <begin position="37"/>
        <end position="47"/>
    </location>
</feature>
<evidence type="ECO:0000313" key="2">
    <source>
        <dbReference type="EMBL" id="EBS7984240.1"/>
    </source>
</evidence>
<sequence>MSKNELIAAIQAAGQRLGRDVDVQGSKAELEMRLQELQEELDGDDRGEDAPAGNKNSPENAGALTAGEDLPDAVPVTVSQTLHLCVLKNGFWRTEVVVPGEVAIIHRKNLGALSDAGLVVEHAF</sequence>
<evidence type="ECO:0008006" key="3">
    <source>
        <dbReference type="Google" id="ProtNLM"/>
    </source>
</evidence>